<organism evidence="1 2">
    <name type="scientific">Bacillus songklensis</name>
    <dbReference type="NCBI Taxonomy" id="1069116"/>
    <lineage>
        <taxon>Bacteria</taxon>
        <taxon>Bacillati</taxon>
        <taxon>Bacillota</taxon>
        <taxon>Bacilli</taxon>
        <taxon>Bacillales</taxon>
        <taxon>Bacillaceae</taxon>
        <taxon>Bacillus</taxon>
    </lineage>
</organism>
<sequence length="214" mass="25160">MREKQAGISGLFFLYYRIDYRVGESAEHDGIRTGSTKRVHHFSANRQALQSMHYTIGIRECIMGGWSMRKYDIYLIEDEFAIHYFQKEDIMYQLFLEYKTSGKDHDIYVKKQIEYITKKIPILQLQLMIENKLGHSHGLISFSSGEYGFKTENGLARLLLKHEYIYMEAEGTVEAEAGFFEVLRKISPCFLAMNFENHVYGWLNPVKQRKICIK</sequence>
<dbReference type="InterPro" id="IPR038449">
    <property type="entry name" value="SirA_sf"/>
</dbReference>
<dbReference type="InterPro" id="IPR019683">
    <property type="entry name" value="SirA"/>
</dbReference>
<dbReference type="Proteomes" id="UP001595752">
    <property type="component" value="Unassembled WGS sequence"/>
</dbReference>
<name>A0ABV8AXK7_9BACI</name>
<keyword evidence="2" id="KW-1185">Reference proteome</keyword>
<evidence type="ECO:0000313" key="2">
    <source>
        <dbReference type="Proteomes" id="UP001595752"/>
    </source>
</evidence>
<dbReference type="EMBL" id="JBHRZT010000007">
    <property type="protein sequence ID" value="MFC3882277.1"/>
    <property type="molecule type" value="Genomic_DNA"/>
</dbReference>
<evidence type="ECO:0000313" key="1">
    <source>
        <dbReference type="EMBL" id="MFC3882277.1"/>
    </source>
</evidence>
<comment type="caution">
    <text evidence="1">The sequence shown here is derived from an EMBL/GenBank/DDBJ whole genome shotgun (WGS) entry which is preliminary data.</text>
</comment>
<dbReference type="Gene3D" id="3.30.310.250">
    <property type="entry name" value="Sporulation inhibitor of replication protein SirA"/>
    <property type="match status" value="1"/>
</dbReference>
<accession>A0ABV8AXK7</accession>
<reference evidence="2" key="1">
    <citation type="journal article" date="2019" name="Int. J. Syst. Evol. Microbiol.">
        <title>The Global Catalogue of Microorganisms (GCM) 10K type strain sequencing project: providing services to taxonomists for standard genome sequencing and annotation.</title>
        <authorList>
            <consortium name="The Broad Institute Genomics Platform"/>
            <consortium name="The Broad Institute Genome Sequencing Center for Infectious Disease"/>
            <person name="Wu L."/>
            <person name="Ma J."/>
        </authorList>
    </citation>
    <scope>NUCLEOTIDE SEQUENCE [LARGE SCALE GENOMIC DNA]</scope>
    <source>
        <strain evidence="2">CCUG 61889</strain>
    </source>
</reference>
<protein>
    <submittedName>
        <fullName evidence="1">Sporulation inhibitor of replication protein SirA</fullName>
    </submittedName>
</protein>
<proteinExistence type="predicted"/>
<gene>
    <name evidence="1" type="primary">sirA</name>
    <name evidence="1" type="ORF">ACFOU2_01530</name>
</gene>
<dbReference type="Pfam" id="PF10747">
    <property type="entry name" value="SirA"/>
    <property type="match status" value="1"/>
</dbReference>